<dbReference type="InterPro" id="IPR036365">
    <property type="entry name" value="PGBD-like_sf"/>
</dbReference>
<evidence type="ECO:0000259" key="2">
    <source>
        <dbReference type="Pfam" id="PF01471"/>
    </source>
</evidence>
<dbReference type="EMBL" id="BNAT01000087">
    <property type="protein sequence ID" value="GHE72300.1"/>
    <property type="molecule type" value="Genomic_DNA"/>
</dbReference>
<feature type="signal peptide" evidence="1">
    <location>
        <begin position="1"/>
        <end position="32"/>
    </location>
</feature>
<sequence>MNFRTTRTRLAAAVTAAVATGALAVSASPASATSAQGYFTGYGTTWTDDWSNEGTLSSGSYARSNATCLWQKILWAEGATESDGTAYDYADIDGVFGPNTTYASKRLQTRWGLDDDGLVGPLTLGKADNKLRYSSGSTSSGTLYLTYDGAAHDFTLRRDDSNRYGFVQDSAWRLAGYNYRTCS</sequence>
<reference evidence="3" key="2">
    <citation type="submission" date="2020-09" db="EMBL/GenBank/DDBJ databases">
        <authorList>
            <person name="Sun Q."/>
            <person name="Zhou Y."/>
        </authorList>
    </citation>
    <scope>NUCLEOTIDE SEQUENCE</scope>
    <source>
        <strain evidence="3">CGMCC 4.7403</strain>
    </source>
</reference>
<comment type="caution">
    <text evidence="3">The sequence shown here is derived from an EMBL/GenBank/DDBJ whole genome shotgun (WGS) entry which is preliminary data.</text>
</comment>
<keyword evidence="4" id="KW-1185">Reference proteome</keyword>
<reference evidence="3" key="1">
    <citation type="journal article" date="2014" name="Int. J. Syst. Evol. Microbiol.">
        <title>Complete genome sequence of Corynebacterium casei LMG S-19264T (=DSM 44701T), isolated from a smear-ripened cheese.</title>
        <authorList>
            <consortium name="US DOE Joint Genome Institute (JGI-PGF)"/>
            <person name="Walter F."/>
            <person name="Albersmeier A."/>
            <person name="Kalinowski J."/>
            <person name="Ruckert C."/>
        </authorList>
    </citation>
    <scope>NUCLEOTIDE SEQUENCE</scope>
    <source>
        <strain evidence="3">CGMCC 4.7403</strain>
    </source>
</reference>
<keyword evidence="1" id="KW-0732">Signal</keyword>
<evidence type="ECO:0000256" key="1">
    <source>
        <dbReference type="SAM" id="SignalP"/>
    </source>
</evidence>
<feature type="chain" id="PRO_5037033962" description="Peptidoglycan binding-like domain-containing protein" evidence="1">
    <location>
        <begin position="33"/>
        <end position="183"/>
    </location>
</feature>
<dbReference type="Gene3D" id="1.10.101.10">
    <property type="entry name" value="PGBD-like superfamily/PGBD"/>
    <property type="match status" value="1"/>
</dbReference>
<gene>
    <name evidence="3" type="ORF">GCM10017771_96170</name>
</gene>
<name>A0A918ZWC9_9ACTN</name>
<dbReference type="InterPro" id="IPR002477">
    <property type="entry name" value="Peptidoglycan-bd-like"/>
</dbReference>
<evidence type="ECO:0000313" key="4">
    <source>
        <dbReference type="Proteomes" id="UP000603227"/>
    </source>
</evidence>
<dbReference type="Pfam" id="PF01471">
    <property type="entry name" value="PG_binding_1"/>
    <property type="match status" value="1"/>
</dbReference>
<proteinExistence type="predicted"/>
<dbReference type="SUPFAM" id="SSF47090">
    <property type="entry name" value="PGBD-like"/>
    <property type="match status" value="1"/>
</dbReference>
<dbReference type="Proteomes" id="UP000603227">
    <property type="component" value="Unassembled WGS sequence"/>
</dbReference>
<dbReference type="AlphaFoldDB" id="A0A918ZWC9"/>
<feature type="domain" description="Peptidoglycan binding-like" evidence="2">
    <location>
        <begin position="87"/>
        <end position="125"/>
    </location>
</feature>
<evidence type="ECO:0000313" key="3">
    <source>
        <dbReference type="EMBL" id="GHE72300.1"/>
    </source>
</evidence>
<accession>A0A918ZWC9</accession>
<organism evidence="3 4">
    <name type="scientific">Streptomyces capitiformicae</name>
    <dbReference type="NCBI Taxonomy" id="2014920"/>
    <lineage>
        <taxon>Bacteria</taxon>
        <taxon>Bacillati</taxon>
        <taxon>Actinomycetota</taxon>
        <taxon>Actinomycetes</taxon>
        <taxon>Kitasatosporales</taxon>
        <taxon>Streptomycetaceae</taxon>
        <taxon>Streptomyces</taxon>
    </lineage>
</organism>
<dbReference type="RefSeq" id="WP_189788692.1">
    <property type="nucleotide sequence ID" value="NZ_BNAT01000087.1"/>
</dbReference>
<dbReference type="InterPro" id="IPR036366">
    <property type="entry name" value="PGBDSf"/>
</dbReference>
<protein>
    <recommendedName>
        <fullName evidence="2">Peptidoglycan binding-like domain-containing protein</fullName>
    </recommendedName>
</protein>